<dbReference type="Proteomes" id="UP001187192">
    <property type="component" value="Unassembled WGS sequence"/>
</dbReference>
<proteinExistence type="predicted"/>
<reference evidence="1" key="1">
    <citation type="submission" date="2023-07" db="EMBL/GenBank/DDBJ databases">
        <title>draft genome sequence of fig (Ficus carica).</title>
        <authorList>
            <person name="Takahashi T."/>
            <person name="Nishimura K."/>
        </authorList>
    </citation>
    <scope>NUCLEOTIDE SEQUENCE</scope>
</reference>
<sequence>MENGTQYKGLDGSGEGCTHSKGVSDLSTRALVMIRVFGVEWVVESVVVASTTRCEGCLVCDCGTTFSCIMLKFVR</sequence>
<dbReference type="AlphaFoldDB" id="A0AA88DKS6"/>
<dbReference type="EMBL" id="BTGU01000068">
    <property type="protein sequence ID" value="GMN57076.1"/>
    <property type="molecule type" value="Genomic_DNA"/>
</dbReference>
<comment type="caution">
    <text evidence="1">The sequence shown here is derived from an EMBL/GenBank/DDBJ whole genome shotgun (WGS) entry which is preliminary data.</text>
</comment>
<organism evidence="1 2">
    <name type="scientific">Ficus carica</name>
    <name type="common">Common fig</name>
    <dbReference type="NCBI Taxonomy" id="3494"/>
    <lineage>
        <taxon>Eukaryota</taxon>
        <taxon>Viridiplantae</taxon>
        <taxon>Streptophyta</taxon>
        <taxon>Embryophyta</taxon>
        <taxon>Tracheophyta</taxon>
        <taxon>Spermatophyta</taxon>
        <taxon>Magnoliopsida</taxon>
        <taxon>eudicotyledons</taxon>
        <taxon>Gunneridae</taxon>
        <taxon>Pentapetalae</taxon>
        <taxon>rosids</taxon>
        <taxon>fabids</taxon>
        <taxon>Rosales</taxon>
        <taxon>Moraceae</taxon>
        <taxon>Ficeae</taxon>
        <taxon>Ficus</taxon>
    </lineage>
</organism>
<name>A0AA88DKS6_FICCA</name>
<evidence type="ECO:0000313" key="2">
    <source>
        <dbReference type="Proteomes" id="UP001187192"/>
    </source>
</evidence>
<accession>A0AA88DKS6</accession>
<gene>
    <name evidence="1" type="ORF">TIFTF001_026192</name>
</gene>
<evidence type="ECO:0000313" key="1">
    <source>
        <dbReference type="EMBL" id="GMN57076.1"/>
    </source>
</evidence>
<keyword evidence="2" id="KW-1185">Reference proteome</keyword>
<protein>
    <submittedName>
        <fullName evidence="1">Uncharacterized protein</fullName>
    </submittedName>
</protein>